<dbReference type="Gene3D" id="1.10.10.60">
    <property type="entry name" value="Homeodomain-like"/>
    <property type="match status" value="1"/>
</dbReference>
<dbReference type="PANTHER" id="PTHR30055">
    <property type="entry name" value="HTH-TYPE TRANSCRIPTIONAL REGULATOR RUTR"/>
    <property type="match status" value="1"/>
</dbReference>
<dbReference type="InterPro" id="IPR001647">
    <property type="entry name" value="HTH_TetR"/>
</dbReference>
<evidence type="ECO:0000256" key="4">
    <source>
        <dbReference type="PROSITE-ProRule" id="PRU00335"/>
    </source>
</evidence>
<dbReference type="PROSITE" id="PS01081">
    <property type="entry name" value="HTH_TETR_1"/>
    <property type="match status" value="1"/>
</dbReference>
<keyword evidence="7" id="KW-1185">Reference proteome</keyword>
<dbReference type="Gene3D" id="1.10.357.10">
    <property type="entry name" value="Tetracycline Repressor, domain 2"/>
    <property type="match status" value="1"/>
</dbReference>
<name>A0ABZ1FG85_9ACTN</name>
<dbReference type="InterPro" id="IPR036271">
    <property type="entry name" value="Tet_transcr_reg_TetR-rel_C_sf"/>
</dbReference>
<gene>
    <name evidence="6" type="ORF">OG863_16330</name>
</gene>
<protein>
    <submittedName>
        <fullName evidence="6">TetR/AcrR family transcriptional regulator C-terminal domain-containing protein</fullName>
    </submittedName>
</protein>
<evidence type="ECO:0000259" key="5">
    <source>
        <dbReference type="PROSITE" id="PS50977"/>
    </source>
</evidence>
<evidence type="ECO:0000313" key="7">
    <source>
        <dbReference type="Proteomes" id="UP001344251"/>
    </source>
</evidence>
<dbReference type="Proteomes" id="UP001344251">
    <property type="component" value="Chromosome"/>
</dbReference>
<dbReference type="Pfam" id="PF02909">
    <property type="entry name" value="TetR_C_1"/>
    <property type="match status" value="1"/>
</dbReference>
<feature type="domain" description="HTH tetR-type" evidence="5">
    <location>
        <begin position="4"/>
        <end position="64"/>
    </location>
</feature>
<dbReference type="RefSeq" id="WP_326618901.1">
    <property type="nucleotide sequence ID" value="NZ_CP109106.1"/>
</dbReference>
<dbReference type="InterPro" id="IPR009057">
    <property type="entry name" value="Homeodomain-like_sf"/>
</dbReference>
<dbReference type="InterPro" id="IPR050109">
    <property type="entry name" value="HTH-type_TetR-like_transc_reg"/>
</dbReference>
<reference evidence="6 7" key="1">
    <citation type="submission" date="2022-10" db="EMBL/GenBank/DDBJ databases">
        <title>The complete genomes of actinobacterial strains from the NBC collection.</title>
        <authorList>
            <person name="Joergensen T.S."/>
            <person name="Alvarez Arevalo M."/>
            <person name="Sterndorff E.B."/>
            <person name="Faurdal D."/>
            <person name="Vuksanovic O."/>
            <person name="Mourched A.-S."/>
            <person name="Charusanti P."/>
            <person name="Shaw S."/>
            <person name="Blin K."/>
            <person name="Weber T."/>
        </authorList>
    </citation>
    <scope>NUCLEOTIDE SEQUENCE [LARGE SCALE GENOMIC DNA]</scope>
    <source>
        <strain evidence="6 7">NBC 01774</strain>
    </source>
</reference>
<dbReference type="PROSITE" id="PS50977">
    <property type="entry name" value="HTH_TETR_2"/>
    <property type="match status" value="1"/>
</dbReference>
<dbReference type="SUPFAM" id="SSF48498">
    <property type="entry name" value="Tetracyclin repressor-like, C-terminal domain"/>
    <property type="match status" value="1"/>
</dbReference>
<dbReference type="InterPro" id="IPR023772">
    <property type="entry name" value="DNA-bd_HTH_TetR-type_CS"/>
</dbReference>
<dbReference type="PANTHER" id="PTHR30055:SF151">
    <property type="entry name" value="TRANSCRIPTIONAL REGULATORY PROTEIN"/>
    <property type="match status" value="1"/>
</dbReference>
<keyword evidence="2 4" id="KW-0238">DNA-binding</keyword>
<sequence length="232" mass="25520">MVSRIDRKQVVDTALRLLNEVGLDGLTLRRIAKELNVQAPALYWHFKNKRELLDEMATEMFRRMTGRLVAGGAGGAAAGPDGRTWQETVRDVCRAMRRELLGYRDGGKVFSGTRMTDESYAGPLDGLLRTFTEAGFSLRGAARAWWTAYNYTVGLVIEEQSVHPEPGQPEARDPAYDLAARERRLIEDYPLAARAGEEMFGDIEQNFEAGLGIIIAGIEATLGPDAGSRAGS</sequence>
<dbReference type="SUPFAM" id="SSF46689">
    <property type="entry name" value="Homeodomain-like"/>
    <property type="match status" value="1"/>
</dbReference>
<evidence type="ECO:0000313" key="6">
    <source>
        <dbReference type="EMBL" id="WSB69389.1"/>
    </source>
</evidence>
<dbReference type="InterPro" id="IPR004111">
    <property type="entry name" value="Repressor_TetR_C"/>
</dbReference>
<keyword evidence="3" id="KW-0804">Transcription</keyword>
<evidence type="ECO:0000256" key="3">
    <source>
        <dbReference type="ARBA" id="ARBA00023163"/>
    </source>
</evidence>
<dbReference type="PRINTS" id="PR00455">
    <property type="entry name" value="HTHTETR"/>
</dbReference>
<evidence type="ECO:0000256" key="2">
    <source>
        <dbReference type="ARBA" id="ARBA00023125"/>
    </source>
</evidence>
<evidence type="ECO:0000256" key="1">
    <source>
        <dbReference type="ARBA" id="ARBA00023015"/>
    </source>
</evidence>
<dbReference type="EMBL" id="CP109106">
    <property type="protein sequence ID" value="WSB69389.1"/>
    <property type="molecule type" value="Genomic_DNA"/>
</dbReference>
<organism evidence="6 7">
    <name type="scientific">Streptomyces decoyicus</name>
    <dbReference type="NCBI Taxonomy" id="249567"/>
    <lineage>
        <taxon>Bacteria</taxon>
        <taxon>Bacillati</taxon>
        <taxon>Actinomycetota</taxon>
        <taxon>Actinomycetes</taxon>
        <taxon>Kitasatosporales</taxon>
        <taxon>Streptomycetaceae</taxon>
        <taxon>Streptomyces</taxon>
    </lineage>
</organism>
<keyword evidence="1" id="KW-0805">Transcription regulation</keyword>
<dbReference type="Pfam" id="PF00440">
    <property type="entry name" value="TetR_N"/>
    <property type="match status" value="1"/>
</dbReference>
<feature type="DNA-binding region" description="H-T-H motif" evidence="4">
    <location>
        <begin position="27"/>
        <end position="46"/>
    </location>
</feature>
<proteinExistence type="predicted"/>
<accession>A0ABZ1FG85</accession>